<protein>
    <submittedName>
        <fullName evidence="6">Pectate lyase 7</fullName>
    </submittedName>
</protein>
<keyword evidence="3" id="KW-0964">Secreted</keyword>
<evidence type="ECO:0000256" key="3">
    <source>
        <dbReference type="ARBA" id="ARBA00022512"/>
    </source>
</evidence>
<feature type="compositionally biased region" description="Basic and acidic residues" evidence="4">
    <location>
        <begin position="103"/>
        <end position="113"/>
    </location>
</feature>
<dbReference type="InterPro" id="IPR007524">
    <property type="entry name" value="Pec_lyase_N"/>
</dbReference>
<evidence type="ECO:0000256" key="2">
    <source>
        <dbReference type="ARBA" id="ARBA00010980"/>
    </source>
</evidence>
<proteinExistence type="inferred from homology"/>
<reference evidence="6" key="1">
    <citation type="submission" date="2018-05" db="EMBL/GenBank/DDBJ databases">
        <title>Draft genome of Mucuna pruriens seed.</title>
        <authorList>
            <person name="Nnadi N.E."/>
            <person name="Vos R."/>
            <person name="Hasami M.H."/>
            <person name="Devisetty U.K."/>
            <person name="Aguiy J.C."/>
        </authorList>
    </citation>
    <scope>NUCLEOTIDE SEQUENCE [LARGE SCALE GENOMIC DNA]</scope>
    <source>
        <strain evidence="6">JCA_2017</strain>
    </source>
</reference>
<evidence type="ECO:0000256" key="4">
    <source>
        <dbReference type="SAM" id="MobiDB-lite"/>
    </source>
</evidence>
<feature type="non-terminal residue" evidence="6">
    <location>
        <position position="1"/>
    </location>
</feature>
<evidence type="ECO:0000259" key="5">
    <source>
        <dbReference type="Pfam" id="PF04431"/>
    </source>
</evidence>
<dbReference type="SUPFAM" id="SSF51126">
    <property type="entry name" value="Pectin lyase-like"/>
    <property type="match status" value="1"/>
</dbReference>
<dbReference type="OrthoDB" id="1637350at2759"/>
<evidence type="ECO:0000256" key="1">
    <source>
        <dbReference type="ARBA" id="ARBA00004191"/>
    </source>
</evidence>
<keyword evidence="6" id="KW-0456">Lyase</keyword>
<dbReference type="InterPro" id="IPR045032">
    <property type="entry name" value="PEL"/>
</dbReference>
<dbReference type="GO" id="GO:0030570">
    <property type="term" value="F:pectate lyase activity"/>
    <property type="evidence" value="ECO:0007669"/>
    <property type="project" value="InterPro"/>
</dbReference>
<evidence type="ECO:0000313" key="7">
    <source>
        <dbReference type="Proteomes" id="UP000257109"/>
    </source>
</evidence>
<dbReference type="PANTHER" id="PTHR31683:SF184">
    <property type="entry name" value="PECTATE LYASE"/>
    <property type="match status" value="1"/>
</dbReference>
<dbReference type="AlphaFoldDB" id="A0A371HSX8"/>
<comment type="subcellular location">
    <subcellularLocation>
        <location evidence="1">Secreted</location>
        <location evidence="1">Cell wall</location>
    </subcellularLocation>
</comment>
<comment type="caution">
    <text evidence="6">The sequence shown here is derived from an EMBL/GenBank/DDBJ whole genome shotgun (WGS) entry which is preliminary data.</text>
</comment>
<gene>
    <name evidence="6" type="ORF">CR513_10183</name>
</gene>
<comment type="similarity">
    <text evidence="2">Belongs to the polysaccharide lyase 1 family.</text>
</comment>
<dbReference type="Gene3D" id="2.160.20.10">
    <property type="entry name" value="Single-stranded right-handed beta-helix, Pectin lyase-like"/>
    <property type="match status" value="1"/>
</dbReference>
<keyword evidence="3" id="KW-0134">Cell wall</keyword>
<sequence>MQYVNNVIIHGIHIKKIVPKDGDMIKDSYTHFGLMIRSDDHVSLFDSVDGLIDVIMDFIVITISNFHMTKHNDVMLFGPDTNTKPWTTLPLKKCQNLEPRNKNEITSHERDNGDQSCNGSFGRDNGDQRAKNNQHLQQNDKIKARVMENVMVGTATKVSFALLITLVIIIPCLENGIGEFDNFLKNQTEEAYKIALDAYVSTPKDVTNELNLYHRKTAQLQGDKVAWRMDSTVMACSGIAPLRMDSWRSESGTSFAHDPLGAFKTSKYWKF</sequence>
<dbReference type="STRING" id="157652.A0A371HSX8"/>
<feature type="domain" description="Pectate lyase N-terminal" evidence="5">
    <location>
        <begin position="177"/>
        <end position="218"/>
    </location>
</feature>
<organism evidence="6 7">
    <name type="scientific">Mucuna pruriens</name>
    <name type="common">Velvet bean</name>
    <name type="synonym">Dolichos pruriens</name>
    <dbReference type="NCBI Taxonomy" id="157652"/>
    <lineage>
        <taxon>Eukaryota</taxon>
        <taxon>Viridiplantae</taxon>
        <taxon>Streptophyta</taxon>
        <taxon>Embryophyta</taxon>
        <taxon>Tracheophyta</taxon>
        <taxon>Spermatophyta</taxon>
        <taxon>Magnoliopsida</taxon>
        <taxon>eudicotyledons</taxon>
        <taxon>Gunneridae</taxon>
        <taxon>Pentapetalae</taxon>
        <taxon>rosids</taxon>
        <taxon>fabids</taxon>
        <taxon>Fabales</taxon>
        <taxon>Fabaceae</taxon>
        <taxon>Papilionoideae</taxon>
        <taxon>50 kb inversion clade</taxon>
        <taxon>NPAAA clade</taxon>
        <taxon>indigoferoid/millettioid clade</taxon>
        <taxon>Phaseoleae</taxon>
        <taxon>Mucuna</taxon>
    </lineage>
</organism>
<feature type="region of interest" description="Disordered" evidence="4">
    <location>
        <begin position="103"/>
        <end position="139"/>
    </location>
</feature>
<dbReference type="Proteomes" id="UP000257109">
    <property type="component" value="Unassembled WGS sequence"/>
</dbReference>
<dbReference type="PANTHER" id="PTHR31683">
    <property type="entry name" value="PECTATE LYASE 18-RELATED"/>
    <property type="match status" value="1"/>
</dbReference>
<name>A0A371HSX8_MUCPR</name>
<dbReference type="InterPro" id="IPR012334">
    <property type="entry name" value="Pectin_lyas_fold"/>
</dbReference>
<dbReference type="Pfam" id="PF04431">
    <property type="entry name" value="Pec_lyase_N"/>
    <property type="match status" value="1"/>
</dbReference>
<accession>A0A371HSX8</accession>
<evidence type="ECO:0000313" key="6">
    <source>
        <dbReference type="EMBL" id="RDY05910.1"/>
    </source>
</evidence>
<keyword evidence="7" id="KW-1185">Reference proteome</keyword>
<dbReference type="EMBL" id="QJKJ01001785">
    <property type="protein sequence ID" value="RDY05910.1"/>
    <property type="molecule type" value="Genomic_DNA"/>
</dbReference>
<dbReference type="InterPro" id="IPR011050">
    <property type="entry name" value="Pectin_lyase_fold/virulence"/>
</dbReference>